<evidence type="ECO:0000313" key="4">
    <source>
        <dbReference type="Proteomes" id="UP000070427"/>
    </source>
</evidence>
<dbReference type="OrthoDB" id="9797895at2"/>
<dbReference type="InParanoid" id="A0A140LB18"/>
<keyword evidence="1" id="KW-0479">Metal-binding</keyword>
<proteinExistence type="predicted"/>
<dbReference type="RefSeq" id="WP_066352674.1">
    <property type="nucleotide sequence ID" value="NZ_LOED01000008.1"/>
</dbReference>
<protein>
    <submittedName>
        <fullName evidence="3">Sirohydrochlorin ferrochelatase</fullName>
        <ecNumber evidence="3">4.99.1.4</ecNumber>
    </submittedName>
</protein>
<dbReference type="GO" id="GO:0046872">
    <property type="term" value="F:metal ion binding"/>
    <property type="evidence" value="ECO:0007669"/>
    <property type="project" value="UniProtKB-KW"/>
</dbReference>
<sequence length="124" mass="13679">MKALLLVAHGSREGDCARVMEKILEKVKSSGDIGLAEVAYVQFQRPTIEEAVRSLAGSGAKEIWAVPFFLFEGVHVKCDIPHQLKEAGSAYPDVRILLTRPLGYDEKLVDIIFERLAGEKANIV</sequence>
<dbReference type="EMBL" id="LOED01000008">
    <property type="protein sequence ID" value="KXG77743.1"/>
    <property type="molecule type" value="Genomic_DNA"/>
</dbReference>
<evidence type="ECO:0000256" key="2">
    <source>
        <dbReference type="ARBA" id="ARBA00023239"/>
    </source>
</evidence>
<organism evidence="3 4">
    <name type="scientific">Fervidicola ferrireducens</name>
    <dbReference type="NCBI Taxonomy" id="520764"/>
    <lineage>
        <taxon>Bacteria</taxon>
        <taxon>Bacillati</taxon>
        <taxon>Bacillota</taxon>
        <taxon>Clostridia</taxon>
        <taxon>Thermosediminibacterales</taxon>
        <taxon>Thermosediminibacteraceae</taxon>
        <taxon>Fervidicola</taxon>
    </lineage>
</organism>
<keyword evidence="4" id="KW-1185">Reference proteome</keyword>
<dbReference type="Gene3D" id="3.40.50.1400">
    <property type="match status" value="1"/>
</dbReference>
<comment type="caution">
    <text evidence="3">The sequence shown here is derived from an EMBL/GenBank/DDBJ whole genome shotgun (WGS) entry which is preliminary data.</text>
</comment>
<accession>A0A140LB18</accession>
<dbReference type="PANTHER" id="PTHR33542">
    <property type="entry name" value="SIROHYDROCHLORIN FERROCHELATASE, CHLOROPLASTIC"/>
    <property type="match status" value="1"/>
</dbReference>
<keyword evidence="2 3" id="KW-0456">Lyase</keyword>
<evidence type="ECO:0000256" key="1">
    <source>
        <dbReference type="ARBA" id="ARBA00022723"/>
    </source>
</evidence>
<dbReference type="AlphaFoldDB" id="A0A140LB18"/>
<dbReference type="SUPFAM" id="SSF53800">
    <property type="entry name" value="Chelatase"/>
    <property type="match status" value="1"/>
</dbReference>
<name>A0A140LB18_9FIRM</name>
<dbReference type="GO" id="GO:0051266">
    <property type="term" value="F:sirohydrochlorin ferrochelatase activity"/>
    <property type="evidence" value="ECO:0007669"/>
    <property type="project" value="UniProtKB-EC"/>
</dbReference>
<dbReference type="PANTHER" id="PTHR33542:SF3">
    <property type="entry name" value="SIROHYDROCHLORIN FERROCHELATASE, CHLOROPLASTIC"/>
    <property type="match status" value="1"/>
</dbReference>
<evidence type="ECO:0000313" key="3">
    <source>
        <dbReference type="EMBL" id="KXG77743.1"/>
    </source>
</evidence>
<dbReference type="STRING" id="520764.AN618_09410"/>
<dbReference type="Proteomes" id="UP000070427">
    <property type="component" value="Unassembled WGS sequence"/>
</dbReference>
<dbReference type="Pfam" id="PF01903">
    <property type="entry name" value="CbiX"/>
    <property type="match status" value="1"/>
</dbReference>
<dbReference type="CDD" id="cd03416">
    <property type="entry name" value="CbiX_SirB_N"/>
    <property type="match status" value="1"/>
</dbReference>
<reference evidence="3 4" key="1">
    <citation type="submission" date="2015-12" db="EMBL/GenBank/DDBJ databases">
        <title>Draft genome sequnece of Fervidicola ferrireducens strain Y170.</title>
        <authorList>
            <person name="Patel B.K."/>
        </authorList>
    </citation>
    <scope>NUCLEOTIDE SEQUENCE [LARGE SCALE GENOMIC DNA]</scope>
    <source>
        <strain evidence="3 4">Y170</strain>
    </source>
</reference>
<dbReference type="InterPro" id="IPR050963">
    <property type="entry name" value="Sirohydro_Cobaltochel/CbiX"/>
</dbReference>
<dbReference type="EC" id="4.99.1.4" evidence="3"/>
<dbReference type="InterPro" id="IPR002762">
    <property type="entry name" value="CbiX-like"/>
</dbReference>
<gene>
    <name evidence="3" type="primary">sirB</name>
    <name evidence="3" type="ORF">AN618_09410</name>
</gene>